<reference evidence="2 3" key="1">
    <citation type="submission" date="2019-03" db="EMBL/GenBank/DDBJ databases">
        <title>Genomic Encyclopedia of Archaeal and Bacterial Type Strains, Phase II (KMG-II): from individual species to whole genera.</title>
        <authorList>
            <person name="Goeker M."/>
        </authorList>
    </citation>
    <scope>NUCLEOTIDE SEQUENCE [LARGE SCALE GENOMIC DNA]</scope>
    <source>
        <strain evidence="2 3">ATCC 25309</strain>
    </source>
</reference>
<comment type="caution">
    <text evidence="2">The sequence shown here is derived from an EMBL/GenBank/DDBJ whole genome shotgun (WGS) entry which is preliminary data.</text>
</comment>
<accession>A0A4V3FE66</accession>
<dbReference type="PANTHER" id="PTHR45947">
    <property type="entry name" value="SULFOQUINOVOSYL TRANSFERASE SQD2"/>
    <property type="match status" value="1"/>
</dbReference>
<keyword evidence="2" id="KW-0808">Transferase</keyword>
<proteinExistence type="predicted"/>
<gene>
    <name evidence="2" type="ORF">EI77_04091</name>
</gene>
<dbReference type="InterPro" id="IPR050194">
    <property type="entry name" value="Glycosyltransferase_grp1"/>
</dbReference>
<feature type="domain" description="Glycosyl transferase family 1" evidence="1">
    <location>
        <begin position="189"/>
        <end position="352"/>
    </location>
</feature>
<evidence type="ECO:0000313" key="3">
    <source>
        <dbReference type="Proteomes" id="UP000295662"/>
    </source>
</evidence>
<dbReference type="EMBL" id="SOCA01000010">
    <property type="protein sequence ID" value="TDU64640.1"/>
    <property type="molecule type" value="Genomic_DNA"/>
</dbReference>
<dbReference type="Proteomes" id="UP000295662">
    <property type="component" value="Unassembled WGS sequence"/>
</dbReference>
<sequence length="397" mass="44046">MRVALLFDHFGPYHIARLSAAGKFSDIQAVEFYSKSSTYAWNRCDLPETGWHQIFKTVDRSTVAFSEFREVLWRTLDSLNPDVVAIPGWGTKESLAALQWCLRNQIPSVLMSESTAHDEPRRLLKETLKRRIVSLSSAGLVGGSSHLSYLRALGMAESRIFLGYDAVDNDYFVRGVLTSSIEAGESATVPSFLASARFVTKKNLPRLIQAFARYRNLCLEGDGSQDPWNLILLGDGAIRDQLEKLVFSLGLQAFVKLPGFKQYGELPQYYKSASTFIHASTSEQWGLVVNEAMACGLPVLVSNRCGCAPDLVQEGVNGFIFDPWNIEEIANKMKMISSKSVLTLHEMGQASRDIIANCGPERFADGLLNAAEAAVRHGPRHGWYLDYLLLGGLTKLQ</sequence>
<dbReference type="OrthoDB" id="9795068at2"/>
<protein>
    <submittedName>
        <fullName evidence="2">Glycosyltransferase involved in cell wall biosynthesis</fullName>
    </submittedName>
</protein>
<dbReference type="GO" id="GO:0016757">
    <property type="term" value="F:glycosyltransferase activity"/>
    <property type="evidence" value="ECO:0007669"/>
    <property type="project" value="InterPro"/>
</dbReference>
<dbReference type="CDD" id="cd03801">
    <property type="entry name" value="GT4_PimA-like"/>
    <property type="match status" value="1"/>
</dbReference>
<evidence type="ECO:0000313" key="2">
    <source>
        <dbReference type="EMBL" id="TDU64640.1"/>
    </source>
</evidence>
<dbReference type="SUPFAM" id="SSF53756">
    <property type="entry name" value="UDP-Glycosyltransferase/glycogen phosphorylase"/>
    <property type="match status" value="1"/>
</dbReference>
<organism evidence="2 3">
    <name type="scientific">Prosthecobacter fusiformis</name>
    <dbReference type="NCBI Taxonomy" id="48464"/>
    <lineage>
        <taxon>Bacteria</taxon>
        <taxon>Pseudomonadati</taxon>
        <taxon>Verrucomicrobiota</taxon>
        <taxon>Verrucomicrobiia</taxon>
        <taxon>Verrucomicrobiales</taxon>
        <taxon>Verrucomicrobiaceae</taxon>
        <taxon>Prosthecobacter</taxon>
    </lineage>
</organism>
<dbReference type="AlphaFoldDB" id="A0A4V3FE66"/>
<dbReference type="InterPro" id="IPR001296">
    <property type="entry name" value="Glyco_trans_1"/>
</dbReference>
<dbReference type="PANTHER" id="PTHR45947:SF3">
    <property type="entry name" value="SULFOQUINOVOSYL TRANSFERASE SQD2"/>
    <property type="match status" value="1"/>
</dbReference>
<keyword evidence="3" id="KW-1185">Reference proteome</keyword>
<name>A0A4V3FE66_9BACT</name>
<evidence type="ECO:0000259" key="1">
    <source>
        <dbReference type="Pfam" id="PF00534"/>
    </source>
</evidence>
<dbReference type="RefSeq" id="WP_133797073.1">
    <property type="nucleotide sequence ID" value="NZ_SOCA01000010.1"/>
</dbReference>
<dbReference type="Pfam" id="PF00534">
    <property type="entry name" value="Glycos_transf_1"/>
    <property type="match status" value="1"/>
</dbReference>
<dbReference type="Gene3D" id="3.40.50.2000">
    <property type="entry name" value="Glycogen Phosphorylase B"/>
    <property type="match status" value="2"/>
</dbReference>